<feature type="domain" description="DUF7507" evidence="3">
    <location>
        <begin position="2631"/>
        <end position="2744"/>
    </location>
</feature>
<dbReference type="InterPro" id="IPR051172">
    <property type="entry name" value="Chlamydia_OmcB"/>
</dbReference>
<evidence type="ECO:0000313" key="5">
    <source>
        <dbReference type="Proteomes" id="UP000027734"/>
    </source>
</evidence>
<feature type="domain" description="DUF7507" evidence="3">
    <location>
        <begin position="1607"/>
        <end position="1708"/>
    </location>
</feature>
<feature type="compositionally biased region" description="Polar residues" evidence="1">
    <location>
        <begin position="4715"/>
        <end position="4730"/>
    </location>
</feature>
<feature type="domain" description="DUF7507" evidence="3">
    <location>
        <begin position="3204"/>
        <end position="3319"/>
    </location>
</feature>
<evidence type="ECO:0000259" key="3">
    <source>
        <dbReference type="Pfam" id="PF24346"/>
    </source>
</evidence>
<dbReference type="InterPro" id="IPR047589">
    <property type="entry name" value="DUF11_rpt"/>
</dbReference>
<feature type="domain" description="DUF7507" evidence="3">
    <location>
        <begin position="4453"/>
        <end position="4577"/>
    </location>
</feature>
<feature type="domain" description="DUF7507" evidence="3">
    <location>
        <begin position="3747"/>
        <end position="3845"/>
    </location>
</feature>
<gene>
    <name evidence="4" type="ORF">DSW25_17005</name>
</gene>
<feature type="region of interest" description="Disordered" evidence="1">
    <location>
        <begin position="3445"/>
        <end position="3481"/>
    </location>
</feature>
<feature type="domain" description="DUF7507" evidence="3">
    <location>
        <begin position="4339"/>
        <end position="4430"/>
    </location>
</feature>
<feature type="domain" description="DUF7507" evidence="3">
    <location>
        <begin position="5433"/>
        <end position="5543"/>
    </location>
</feature>
<reference evidence="4 5" key="1">
    <citation type="submission" date="2014-01" db="EMBL/GenBank/DDBJ databases">
        <title>Sulfitobacter donghicola JCM 14565 Genome Sequencing.</title>
        <authorList>
            <person name="Lai Q."/>
            <person name="Hong Z."/>
        </authorList>
    </citation>
    <scope>NUCLEOTIDE SEQUENCE [LARGE SCALE GENOMIC DNA]</scope>
    <source>
        <strain evidence="4 5">JCM 14565</strain>
    </source>
</reference>
<feature type="region of interest" description="Disordered" evidence="1">
    <location>
        <begin position="3020"/>
        <end position="3066"/>
    </location>
</feature>
<feature type="domain" description="DUF7507" evidence="3">
    <location>
        <begin position="3973"/>
        <end position="4074"/>
    </location>
</feature>
<name>A0A073ICS7_9RHOB</name>
<feature type="domain" description="DUF7507" evidence="3">
    <location>
        <begin position="3481"/>
        <end position="3595"/>
    </location>
</feature>
<feature type="domain" description="DUF7507" evidence="3">
    <location>
        <begin position="1856"/>
        <end position="1962"/>
    </location>
</feature>
<feature type="compositionally biased region" description="Polar residues" evidence="1">
    <location>
        <begin position="5417"/>
        <end position="5432"/>
    </location>
</feature>
<dbReference type="eggNOG" id="COG1361">
    <property type="taxonomic scope" value="Bacteria"/>
</dbReference>
<dbReference type="Proteomes" id="UP000027734">
    <property type="component" value="Unassembled WGS sequence"/>
</dbReference>
<feature type="domain" description="DUF7507" evidence="3">
    <location>
        <begin position="4730"/>
        <end position="4843"/>
    </location>
</feature>
<feature type="domain" description="DUF7507" evidence="3">
    <location>
        <begin position="3066"/>
        <end position="3184"/>
    </location>
</feature>
<feature type="domain" description="DUF7507" evidence="3">
    <location>
        <begin position="5567"/>
        <end position="5672"/>
    </location>
</feature>
<feature type="domain" description="DUF7507" evidence="3">
    <location>
        <begin position="4591"/>
        <end position="4705"/>
    </location>
</feature>
<feature type="region of interest" description="Disordered" evidence="1">
    <location>
        <begin position="2877"/>
        <end position="2910"/>
    </location>
</feature>
<feature type="domain" description="DUF7507" evidence="3">
    <location>
        <begin position="1362"/>
        <end position="1455"/>
    </location>
</feature>
<feature type="compositionally biased region" description="Polar residues" evidence="1">
    <location>
        <begin position="3189"/>
        <end position="3210"/>
    </location>
</feature>
<feature type="domain" description="DUF7507" evidence="3">
    <location>
        <begin position="1485"/>
        <end position="1580"/>
    </location>
</feature>
<evidence type="ECO:0008006" key="6">
    <source>
        <dbReference type="Google" id="ProtNLM"/>
    </source>
</evidence>
<comment type="caution">
    <text evidence="4">The sequence shown here is derived from an EMBL/GenBank/DDBJ whole genome shotgun (WGS) entry which is preliminary data.</text>
</comment>
<feature type="region of interest" description="Disordered" evidence="1">
    <location>
        <begin position="5536"/>
        <end position="5555"/>
    </location>
</feature>
<feature type="domain" description="DUF7507" evidence="3">
    <location>
        <begin position="1136"/>
        <end position="1223"/>
    </location>
</feature>
<feature type="compositionally biased region" description="Acidic residues" evidence="1">
    <location>
        <begin position="2883"/>
        <end position="2906"/>
    </location>
</feature>
<feature type="domain" description="DUF7507" evidence="3">
    <location>
        <begin position="5320"/>
        <end position="5414"/>
    </location>
</feature>
<proteinExistence type="predicted"/>
<feature type="domain" description="DUF7507" evidence="3">
    <location>
        <begin position="1243"/>
        <end position="1348"/>
    </location>
</feature>
<feature type="domain" description="DUF7507" evidence="3">
    <location>
        <begin position="4867"/>
        <end position="4974"/>
    </location>
</feature>
<feature type="domain" description="DUF7507" evidence="3">
    <location>
        <begin position="682"/>
        <end position="787"/>
    </location>
</feature>
<feature type="region of interest" description="Disordered" evidence="1">
    <location>
        <begin position="2594"/>
        <end position="2620"/>
    </location>
</feature>
<feature type="domain" description="DUF7507" evidence="3">
    <location>
        <begin position="462"/>
        <end position="549"/>
    </location>
</feature>
<feature type="domain" description="DUF7507" evidence="3">
    <location>
        <begin position="4213"/>
        <end position="4296"/>
    </location>
</feature>
<feature type="region of interest" description="Disordered" evidence="1">
    <location>
        <begin position="5968"/>
        <end position="5992"/>
    </location>
</feature>
<feature type="domain" description="DUF7507" evidence="3">
    <location>
        <begin position="5211"/>
        <end position="5306"/>
    </location>
</feature>
<dbReference type="Pfam" id="PF24346">
    <property type="entry name" value="DUF7507"/>
    <property type="match status" value="45"/>
</dbReference>
<evidence type="ECO:0000256" key="1">
    <source>
        <dbReference type="SAM" id="MobiDB-lite"/>
    </source>
</evidence>
<dbReference type="STRING" id="1300350.Z948_116"/>
<feature type="compositionally biased region" description="Low complexity" evidence="1">
    <location>
        <begin position="2596"/>
        <end position="2606"/>
    </location>
</feature>
<feature type="region of interest" description="Disordered" evidence="1">
    <location>
        <begin position="2730"/>
        <end position="2765"/>
    </location>
</feature>
<feature type="domain" description="DUF7507" evidence="3">
    <location>
        <begin position="1028"/>
        <end position="1115"/>
    </location>
</feature>
<keyword evidence="5" id="KW-1185">Reference proteome</keyword>
<dbReference type="EMBL" id="JAMC01000008">
    <property type="protein sequence ID" value="KEJ88143.1"/>
    <property type="molecule type" value="Genomic_DNA"/>
</dbReference>
<dbReference type="Gene3D" id="2.60.40.740">
    <property type="match status" value="1"/>
</dbReference>
<dbReference type="NCBIfam" id="TIGR01451">
    <property type="entry name" value="B_ant_repeat"/>
    <property type="match status" value="17"/>
</dbReference>
<organism evidence="4 5">
    <name type="scientific">Sulfitobacter donghicola DSW-25 = KCTC 12864 = JCM 14565</name>
    <dbReference type="NCBI Taxonomy" id="1300350"/>
    <lineage>
        <taxon>Bacteria</taxon>
        <taxon>Pseudomonadati</taxon>
        <taxon>Pseudomonadota</taxon>
        <taxon>Alphaproteobacteria</taxon>
        <taxon>Rhodobacterales</taxon>
        <taxon>Roseobacteraceae</taxon>
        <taxon>Sulfitobacter</taxon>
    </lineage>
</organism>
<feature type="region of interest" description="Disordered" evidence="1">
    <location>
        <begin position="3585"/>
        <end position="3613"/>
    </location>
</feature>
<feature type="domain" description="DUF7507" evidence="3">
    <location>
        <begin position="5095"/>
        <end position="5188"/>
    </location>
</feature>
<feature type="domain" description="DUF7507" evidence="3">
    <location>
        <begin position="795"/>
        <end position="889"/>
    </location>
</feature>
<feature type="domain" description="DUF7507" evidence="3">
    <location>
        <begin position="2218"/>
        <end position="2340"/>
    </location>
</feature>
<feature type="domain" description="DUF7507" evidence="3">
    <location>
        <begin position="1741"/>
        <end position="1829"/>
    </location>
</feature>
<dbReference type="InterPro" id="IPR055354">
    <property type="entry name" value="DUF7507"/>
</dbReference>
<dbReference type="RefSeq" id="WP_025057639.1">
    <property type="nucleotide sequence ID" value="NZ_JASF01000003.1"/>
</dbReference>
<protein>
    <recommendedName>
        <fullName evidence="6">DUF11 domain-containing protein</fullName>
    </recommendedName>
</protein>
<evidence type="ECO:0000313" key="4">
    <source>
        <dbReference type="EMBL" id="KEJ88143.1"/>
    </source>
</evidence>
<feature type="domain" description="DUF7507" evidence="3">
    <location>
        <begin position="345"/>
        <end position="447"/>
    </location>
</feature>
<feature type="compositionally biased region" description="Polar residues" evidence="1">
    <location>
        <begin position="2730"/>
        <end position="2740"/>
    </location>
</feature>
<sequence length="6491" mass="664990">MIKQYCLKAAVFLISAVLSLIVGRPVDATTFTTTVPGTSLSLPAEYPEAGGVAFVLVGVNGNVYYQFSNPTGAFIGFQQNGRPSAFRGNPFTINDPLTLDCGFSSCSTYFGGAIAEVHIRFSAYDGDTQVNGFDEDDISLRLNGFNVGNWSDITTDITNNAGTTSFGQVQGFGNNTFNTGWFSSTNSALLSNILTTGQTTTQVFDDDPNDNYWDFTRGNSLSNNDIVTVAPGYTLEKSASTPTFAAVGETVTYTYIVTNIGSVPIEQLAVVDDKISSVTCDKTTISDTNPGGTADFATCTGTYQITQEDFDAQEVVNVAQATGVPSFGNLGTLSDTVTVTGPAANPELFVEKTTTLSNFGEAGTTIPYSFLIRNDGDVTLSNFTTSDSLIPSLVCDVPDLAPTESYTCSGSYTVLQSDVDSFAANSANEISNTLTVSADTPQDGRLTETDTVDLPGPTIDVSIDLEKTALTADYDTVGDVLSYQLVVTNNGNVTYPAAPAVTDPDAGTVTCPAGPVPPGNSVTCTASYTVDQDDINNGAFENTATASITVGGVSDSDTDTATVPAVQTVGLVLDKQLDAASPSQFDATGVGLEYDYILTNTGNVELLSPTVTDDLVAVTCSATVIAPGASVTCESAVYSTTQSNLNRGVVTNEATATATIAGPAGGTTTSNTDTVSVPGIQAPAIELTKTAPTVSAADFVAGNTVTYTFQVENTGNVRIASGTTGVDEITITDDKIGSFTCFPTPLSREEIQTCTADYILTPTDIAAGVVVNTATAFAGTTESSQVSAQIAPNFNPEISLDKTATTASVTALTDSIDYTFTITNTGDRVLRNPEELITISDNLLTGTATCNQPAVLAIGASFTCTGTRNGVTQAELDAGSVDNTATASFPFENNGVTTTITTDAVTASVPVVATPMVELDKQGPATFDAVNQTLTYTFVVSNPGNVTLRTATVTDPLIPGLSCSFTDIAPLGSDSCTGTYIVAQDDVDLETIPNTATVSAQPAQGAQQSDTDTSTATLTVGAGTKTATIDKQPDRTTFAAVGEQITYVFEVENTGTQTLSNLTVTDSLDATYSCTIASLAPGGIDRTCSYQHTVTQDDIDAGEVLNTATLSSTEIPTVTSDADVDGPARIASYTFEKTAPAAFTGANVPVDFLFTVVNTGTVTLTNIQITDPFFGAPVSCTIPTLAPGATDRTCTATYTTTQDDVDAGSITNTADITVDAPAGVGDPADQDSTAVVEGPDEMPSIAVTKASTDGAYTSATDSEVYTFSVTNTGNVTLTNLVLNDPDLSFTCPLDDLLPGATTTTCSVASGIGALTATKSFDQTDVDAGSYTNTVGVTGDSAGLGTAVSDDASVTVVGPAQVPALEIDKTTSFVGTFDTVGQTLSYSYRVYNRGNITLTGPITVADDQIASVSCPALPAAGLAIDDFIDCTATTTVTLDMLNTGSIENTATASITQSVIPLTLGGPTSVVATSAPDTVLIEADQLPALSIVKRVKTGSPASYSAVGDQTIFEYVVTNSGNVTLLEPILITDDKISGTLTCGTPPIAPGGTVTCEQAYTADQTALDEGSVTNIANADTTFTDDDGAVIPVASPTDSATINAVQTIALGIEKTFTGPAGATFNLNQLLEYSVVVTNEGNVTISAPFTFSDSLVPFPAGFTCDQDLTTYQLPPNGAINCTSQHNVTQNDLDLGAATNVVSVTGQFDGSPVTSPNDDAIFPVDASPALSLEKVALPVSGTPADGTAAYDSTTDVVTYRYTVTNTGNVGLNGEITIVDDTIAGPLVCQAAGVGLPSSPDPLNPLPASTITCDFTYTLTQEDIDLGSVTNNATAQTIFAPLSPSPTMVVSPNADETVTIAEDPSLNVLKEMTTAIPDGAAVDQVLTYQLTATNDGNQTLFGVVLTDPLIPNLTCVVNPGGAVAPANVTLLPDESLVCTGTYTVLQTDVDAQTLVNTASATSTDPQGATIDGTDDHTVIIEDPVVDMVVTKSTIRPAGPESDFSAVGQEITFVIDVENTGNITLASAIITDDRLVVPTSCTVGPIAPGDTDSTCEFVYTVTQDDLDAINEITTGSGTQTVGGFVNTATVTATPANSDLDPIERSDDVFVQGPERETDFVLAKSADVAVISTYDEVVTYTYTVANIGNVTLTEIPQITDDKIGTFSCAPFPVGGIGPLEDYSCTATYNVTQEDLDNGGVTNIATVTSSQVTPTADDTATLTIDATQTPEISVVKTPSPAAAVAVGEVITYTYVVKNEGNVTLTDVTLSDQHTSASGTAALTVGNDTLTTDVNEIGTSTDTAAAGIWSTLGPDDVVTFEATYTVTQDDIDQQTTLTNIASVTGNGPAGTDPATAQDNASVTTAPKAPAIAVTKTADTSNITTPALVGQQVPFTITVANTGNQSLDPPVLTDTLTDIDGTPLALTVAPALPATGSGDVNNNNLLDVGETWTYEARFDLTQAAIDAGGIHNAVDVTADDPQGSPVEGDAETADIVLNGVPEIAVVKTSVTNDGGDGVLDEGDTITYTYTISNTGLLDVLDVAVTETGFAGAGTTPVPAYATGGSNLGGDAAVMDLPTGAGVITFTATYVLTQDDLDAGSVENQATATGASAAGVPASDVSDDDSTADGAQDPTVTTLARAGELQVEKRIGTADLSTPPAVGDTVNFVIEVTNTGNQSLSTPVLSDTLTDADGGALTLTAGPTFDSSDGNADTTLDVGETWTYLASFDLDQQALDAEGISNTVSVTATDPDGNTVTDVSDDDAGATDADEDGDNTNDPTTFEIAPAPEMTVEKRADVSTLSDPPVAGEVISFTIEVSNTGNQTLGVPSLVDTLQDADGEDLVLTVEPAFSEGDDDGDGAFDVGETWTYLASYSLDQQALDAGGISNTVTATATDPDGNDVIDVSDDDAGATDADEDGENANDPTVVPLTMSPAMIVEKRADVSALNNPAVVGDVVSFTITVENTGNQTLTAPVLADTLLDADGVALTLTGAPTLVATSDTDADNALDVDETWEYTASFALDQQAIDAGGLSNSVTATAQDPDGNEVFDVSDDDAGATDGDDTDTDPANDPTMAEFGTDPDLDVLKTGVVNTGADGRADAGDTITYTYTVSNTGNQTLYDVSVTETGFAGTGTAPTPAYSSGGQAIGGDAAIFDLPVGSGTVVFTATYTLTQEDIDAGNVENQATASANDPDGNAIEDLSDASDLNGNDPTQTPITREPSLQTVKTASPQLSTPVQVGDVIHYTITLENTGNVTLTSPTVADTLVDANAVALTMTSGPTFDSGDTNGDGELDVGETWFYLAQFALTQQAIDAGGVSNVAVGSATDPENETVSDVSDDSRDNPADSDPTVTDLPNVPVIGLVKTSALDLGSDGIATVGDVITYTYTLTNDGNVTVLDPVLTETTFTGTGTAPVPALQSGGAALGGGAALDLPVGTTPMVFTAPYALTQDDIDAGVISNEALATGDTPDGGTVSDASDDDTAGAGNEDPTVTTIPSAPSLNVEKLADVTGLQSPVQVGDQITFTITASNTGNVTLSNVVLTDDFTRRDGTALSLTPSLTGGDNGVSGEMEVGEVWTYTATHALTQEDIDAGGVENTALVETTAPDGSDVDDRSDNGNDTDGNTEDDPVAVNLQGAPTIEMEKRLAANAPVPFDTVGQLIPFEFVVTNTGNITLTAPITISDPIIDAQQLGGVSCPAGDLAPNASRICTGTYRVEQGDLDAGELTNTATASVTQPLIPVNPGDPTSAAVTSDPSEVTTAATQEPALVTTKAIDPSSAGSFAQVGDQITYAFTVTNDGNVTLAGPFRINDDQIGNNLTCANGSLAPGATVSCTQVWTAEQDDIDNGEVVNIATSLTTFDGASVESDPVTATAPAIQTKTLEMSKTLVSATPDLFDVGTVLAYEFVVVNTGNVTIDGPITINDTLAANATCPALPNGELAPQGQVTCTGSYTLVAADLLLGATNNTASATGTFDGEPVTSPSDSAIYPVDAQPTLSITKESVPSDITFAAVNDPISYTYTVTNNSSTGLTEDILVVDDHIDDPIVCHDASVDGVFSVGAVATCEVIYLITQDDLDAGFVTNEAIAQTTFAPGTANELPILSPAVLKTVDADAMPALDLAKVIAAPTGPVGVGDVVTYRMTATNSGNQTLSGVTISDPMVPVLSCTVDGATAPANVTLAPDQMLICEGPYTVTLDDLNAQSLVNVANVTGQSPQGETVEGTATVPAILDEPAPLLEVVKTLVPAPAEGVAAFTQAGQTIQFRLTARNTGNVTLNSVSLSDERITTPASCDIGTLAPTEENGSCVVSYVTTQEDVDAINGGASAFGGFLNVANGTAVAATPDEAPVTGTGDLFVRGPDHAPTFNIEKSADLEQVTAAGDIITYTYLVTNSGNITLTAQPQVTDDRIANVNCAPIPATGMAPGDTLTCEAPYTVTLADMNAGSITNIARAFSDEVPLPSTPSDETDSVTIPAIANPQITLVKTSDVAADVAVGEVITYTYTVTNTGNVTLENASVSDTHTSASGTSALPVAGDTLVTDANDAGDSTDAVADDGSWSTLAPSDVVSFSATYTVTQADVDGQVVLSNAATVTASSPDGSTPTFTDTLDVTPEENAPQITAVKLVDDSALSVSPVAGDILDYTITVTNSGNQTLRSISLIDTLRRLDGTVVTPTPLPTYQSGDAGVIGEMEVGETWTYAVQYALAQEDINAGGISNQVTARGIAPDNALVLDASDDGIESNGSDDPTTTPIQSNPGIEGEKTIASGEPVVGSSIGFEIVIRNTGNVTLSDVGVGSDTLTRADGTVLALTTQPVFVGASAGSSVGTLEPNETATYRAFYTLVQEDIDAGGIENTARVVGTPPVGSPLSDVTDNADDADGNTVNDPTVLDIPASPALTLVKSLSDDTPVTFDTVGQVLTYVFDVTNSGNVSMAGPVTIADPLITDAGGEITCAEVPAGGLLPMESLSCSGTYAVTQEDIDAGSIENAATASSDGTTSDPATATILAQQNPALALDKVAETVAAQDFVTGAVVTYNYVTTNVGNQTITQPITVTDNLIPADAFTCEAFPAGGLAPNATYTCEAVYTVTATDVDLGSVTNLASASDGTITSPLTSETIPEQGVPALSIVKTAEDGATFSEVGDVLNYTFDVTNSGTRAFASEVTVTDTLFGELVCFTPTANDPDLTAGETVTCGGAYSITQEDLDRGSVLNEAYAQTLFGLDDTQVTSPPASVTVVANIAPALSLAKTAATLPVTAAGQTLTYTLTALNSGNQTLRNVIVRDPMLSNFTCAQDVLLRGEELVCSGTYLVTQADVDAGSLSNTATASGVTPQGGGVGAEETLVVDMPAPAPAVQLTKTATPTPFGEVGSTLTYLFAVENTGNVTLSNLTVTDVMDVDYSCTIATLAPSEINNSCSMIHVVTQADIDAGEILNTASVTADAPGGLGASDTTDVTTPGPQRNGSLEATKIVSPAASVVGVPVNYTLFVENTGNVSLSDVSVTDVMTDLNGATITLDAPFALQASSDTDGDGNLDVDETWIYTATRTLRQTDLNAGGMVNQVTVDARDPENRPVTDLSDNGIDSDGNTTDDGTEFIVAGEPSLDVEKTIVSASNQVGETVTFQIAALNTGNQDLSGLTASDSMTRVDGTPVPAEVFETSVPAVLVPGQTATWSVTHVLTQEDIDAGGLSNSALVTGIDLGGQPVSGLSDNGIDNDGNVEDDPTILMIDLEPGFEIIKTAPVVGALAGETVEYEITVRNTGNVTLSDIALSDTMTDIEGDNTRTPTVSFVSADGTPPSGEGTLAPGETATYASIVELEQSDIDVGGLINSIIGTANTPAGARLQDVSDDDGEGLDDPTVVAVEAIPSFDITKVAGQNTLVFPTVERATFTITVTNTGNISQSGIQVNDDLVAFLAPATLMAEVYPPEVSITGFENGSANAAYNGSSDIGLLAGDATLAPGETGVITLVAVYGTATGQPGSPNTASVTSDQLAVPTDGLAEVETTDQDGDGIPDYLESPTGDRDGDGIADQFDYDPTGTFYCEDDGRLLTGGQISVSGGGFTQTGVGTNGPITIVRDGNDGNYQFFVTAEGTYTLGLTYPDGTQASTTRLSSGTIRAGSFLPDNPGVIGALPAGETGLLTDSTAGANPFYTSFTIAAGDPMLIGNNVPIQACEGVTDVVATKTADRSTAVFGETINYTLTFTNNTTVDIPNARIIDVLPAGLLYTPGSGSVNGTASEPVSSGRTLEWRNDLAAGATTVVRMSARVARTGEFGERTNRTYLDDRFGRTLSNVAEAVVRIDPEHVFDCSDVIGRVFIDRNGNGYQDGPGTLPEPIIDDSYVGGGKFGKLDRVPQREDQSEPGIPGVRLVTPDGIKITTDEHGRYSLPCAALPRNIGSNFMLKLDTRTLPTGYRVTTENPRVVRLTAGKFAKMNFGARQGNVVDIDLTATAFVSGGTSPKPTLVGAVDGLVDQIATTPSTLHLTYVLAKGEPPATGRARLREMEKLIRRQWRGRGKYKLIIEKIVTKTK</sequence>
<dbReference type="InterPro" id="IPR001434">
    <property type="entry name" value="OmcB-like_DUF11"/>
</dbReference>
<feature type="region of interest" description="Disordered" evidence="1">
    <location>
        <begin position="3306"/>
        <end position="3337"/>
    </location>
</feature>
<evidence type="ECO:0000259" key="2">
    <source>
        <dbReference type="Pfam" id="PF01345"/>
    </source>
</evidence>
<feature type="domain" description="DUF7507" evidence="3">
    <location>
        <begin position="3862"/>
        <end position="3961"/>
    </location>
</feature>
<feature type="domain" description="DUF7507" evidence="3">
    <location>
        <begin position="2356"/>
        <end position="2474"/>
    </location>
</feature>
<feature type="compositionally biased region" description="Acidic residues" evidence="1">
    <location>
        <begin position="3029"/>
        <end position="3053"/>
    </location>
</feature>
<feature type="domain" description="DUF7507" evidence="3">
    <location>
        <begin position="2773"/>
        <end position="2887"/>
    </location>
</feature>
<accession>A0A073ICS7</accession>
<feature type="domain" description="DUF7507" evidence="3">
    <location>
        <begin position="2111"/>
        <end position="2202"/>
    </location>
</feature>
<feature type="compositionally biased region" description="Acidic residues" evidence="1">
    <location>
        <begin position="2745"/>
        <end position="2761"/>
    </location>
</feature>
<feature type="domain" description="DUF7507" evidence="3">
    <location>
        <begin position="1992"/>
        <end position="2080"/>
    </location>
</feature>
<feature type="region of interest" description="Disordered" evidence="1">
    <location>
        <begin position="4712"/>
        <end position="4738"/>
    </location>
</feature>
<dbReference type="PANTHER" id="PTHR34819">
    <property type="entry name" value="LARGE CYSTEINE-RICH PERIPLASMIC PROTEIN OMCB"/>
    <property type="match status" value="1"/>
</dbReference>
<feature type="region of interest" description="Disordered" evidence="1">
    <location>
        <begin position="3170"/>
        <end position="3210"/>
    </location>
</feature>
<feature type="domain" description="DUF7507" evidence="3">
    <location>
        <begin position="230"/>
        <end position="328"/>
    </location>
</feature>
<feature type="region of interest" description="Disordered" evidence="1">
    <location>
        <begin position="5408"/>
        <end position="5432"/>
    </location>
</feature>
<feature type="domain" description="DUF7507" evidence="3">
    <location>
        <begin position="580"/>
        <end position="661"/>
    </location>
</feature>
<feature type="domain" description="DUF7507" evidence="3">
    <location>
        <begin position="2918"/>
        <end position="3034"/>
    </location>
</feature>
<feature type="domain" description="DUF7507" evidence="3">
    <location>
        <begin position="5698"/>
        <end position="5811"/>
    </location>
</feature>
<feature type="domain" description="DUF7507" evidence="3">
    <location>
        <begin position="4982"/>
        <end position="5079"/>
    </location>
</feature>
<feature type="domain" description="DUF7507" evidence="3">
    <location>
        <begin position="3619"/>
        <end position="3718"/>
    </location>
</feature>
<feature type="domain" description="DUF11" evidence="2">
    <location>
        <begin position="6142"/>
        <end position="6236"/>
    </location>
</feature>
<dbReference type="PANTHER" id="PTHR34819:SF3">
    <property type="entry name" value="CELL SURFACE PROTEIN"/>
    <property type="match status" value="1"/>
</dbReference>
<feature type="domain" description="DUF7507" evidence="3">
    <location>
        <begin position="915"/>
        <end position="1010"/>
    </location>
</feature>
<feature type="domain" description="DUF7507" evidence="3">
    <location>
        <begin position="3342"/>
        <end position="3459"/>
    </location>
</feature>
<feature type="domain" description="DUF7507" evidence="3">
    <location>
        <begin position="4095"/>
        <end position="4199"/>
    </location>
</feature>
<dbReference type="Pfam" id="PF01345">
    <property type="entry name" value="DUF11"/>
    <property type="match status" value="1"/>
</dbReference>
<feature type="domain" description="DUF7507" evidence="3">
    <location>
        <begin position="2488"/>
        <end position="2605"/>
    </location>
</feature>